<name>A0A4C1Z2B2_EUMVA</name>
<proteinExistence type="predicted"/>
<evidence type="ECO:0000313" key="1">
    <source>
        <dbReference type="EMBL" id="GBP82881.1"/>
    </source>
</evidence>
<accession>A0A4C1Z2B2</accession>
<dbReference type="EMBL" id="BGZK01001591">
    <property type="protein sequence ID" value="GBP82881.1"/>
    <property type="molecule type" value="Genomic_DNA"/>
</dbReference>
<comment type="caution">
    <text evidence="1">The sequence shown here is derived from an EMBL/GenBank/DDBJ whole genome shotgun (WGS) entry which is preliminary data.</text>
</comment>
<keyword evidence="2" id="KW-1185">Reference proteome</keyword>
<gene>
    <name evidence="1" type="ORF">EVAR_55433_1</name>
</gene>
<sequence>MGREFKSRLCDFNQLSLLDYVCFPEGWVGTANFHVATTFAYLARFADIHQSFHASSSALDDKTLSVHNTPDVINMVCIGYFSSTLADLYINTHSHMSKLAKLPQHTLLVFTAFCIKPHHYPTSLFLRLPFKDHCTDSTFAFLLSHPSVTTVLTVGTVTPILANKIIAVFYYLW</sequence>
<evidence type="ECO:0000313" key="2">
    <source>
        <dbReference type="Proteomes" id="UP000299102"/>
    </source>
</evidence>
<dbReference type="Proteomes" id="UP000299102">
    <property type="component" value="Unassembled WGS sequence"/>
</dbReference>
<organism evidence="1 2">
    <name type="scientific">Eumeta variegata</name>
    <name type="common">Bagworm moth</name>
    <name type="synonym">Eumeta japonica</name>
    <dbReference type="NCBI Taxonomy" id="151549"/>
    <lineage>
        <taxon>Eukaryota</taxon>
        <taxon>Metazoa</taxon>
        <taxon>Ecdysozoa</taxon>
        <taxon>Arthropoda</taxon>
        <taxon>Hexapoda</taxon>
        <taxon>Insecta</taxon>
        <taxon>Pterygota</taxon>
        <taxon>Neoptera</taxon>
        <taxon>Endopterygota</taxon>
        <taxon>Lepidoptera</taxon>
        <taxon>Glossata</taxon>
        <taxon>Ditrysia</taxon>
        <taxon>Tineoidea</taxon>
        <taxon>Psychidae</taxon>
        <taxon>Oiketicinae</taxon>
        <taxon>Eumeta</taxon>
    </lineage>
</organism>
<reference evidence="1 2" key="1">
    <citation type="journal article" date="2019" name="Commun. Biol.">
        <title>The bagworm genome reveals a unique fibroin gene that provides high tensile strength.</title>
        <authorList>
            <person name="Kono N."/>
            <person name="Nakamura H."/>
            <person name="Ohtoshi R."/>
            <person name="Tomita M."/>
            <person name="Numata K."/>
            <person name="Arakawa K."/>
        </authorList>
    </citation>
    <scope>NUCLEOTIDE SEQUENCE [LARGE SCALE GENOMIC DNA]</scope>
</reference>
<protein>
    <submittedName>
        <fullName evidence="1">Uncharacterized protein</fullName>
    </submittedName>
</protein>
<dbReference type="AlphaFoldDB" id="A0A4C1Z2B2"/>